<name>A0A6J0LD88_RAPSA</name>
<dbReference type="PANTHER" id="PTHR11743:SF50">
    <property type="entry name" value="MITOCHONDRIAL OUTER MEMBRANE PROTEIN PORIN 3"/>
    <property type="match status" value="1"/>
</dbReference>
<reference evidence="3" key="2">
    <citation type="submission" date="2025-08" db="UniProtKB">
        <authorList>
            <consortium name="RefSeq"/>
        </authorList>
    </citation>
    <scope>IDENTIFICATION</scope>
    <source>
        <tissue evidence="3">Leaf</tissue>
    </source>
</reference>
<dbReference type="RefSeq" id="XP_018457818.1">
    <property type="nucleotide sequence ID" value="XM_018602316.2"/>
</dbReference>
<sequence>MVSVTRNPRVPKSPNPPIPKSGSQIADFFGKYLCPVTLLSSGGLYYYGEFSKFLSTFYPDKTMKHYLKDVHPGFYSDIGRNARDLLFEDFPVCNKISLSKDLFSLRLIHLNDVLSASSNDICVGEGDVQWIFKSVANNLTVRTNSTFAFKSIVNQVAFGLLPGLSFVSEFDTANANSGKLEVQLNQDYVSCKASIGGLFHDTNVGFSSVIGTKNFSLGVDLLFQTNNLNVTRFDAAFAYTTEEKRTTSIALNGVGQVLVGSYHQVVDTDTSIAAQMSYPFLNRHPVLTIGVEHRLDSHLWLKARADSTGKLNTIIQWHSLKVLGEVRPAHMPRIGLGIALSF</sequence>
<dbReference type="InterPro" id="IPR027246">
    <property type="entry name" value="Porin_Euk/Tom40"/>
</dbReference>
<dbReference type="OrthoDB" id="1110040at2759"/>
<dbReference type="InterPro" id="IPR001925">
    <property type="entry name" value="Porin_Euk"/>
</dbReference>
<comment type="similarity">
    <text evidence="1">Belongs to the eukaryotic mitochondrial porin (TC 1.B.8.1) family.</text>
</comment>
<dbReference type="Gene3D" id="2.40.160.10">
    <property type="entry name" value="Porin"/>
    <property type="match status" value="1"/>
</dbReference>
<dbReference type="GO" id="GO:0005741">
    <property type="term" value="C:mitochondrial outer membrane"/>
    <property type="evidence" value="ECO:0007669"/>
    <property type="project" value="InterPro"/>
</dbReference>
<accession>A0A6J0LD88</accession>
<reference evidence="2" key="1">
    <citation type="journal article" date="2019" name="Database">
        <title>The radish genome database (RadishGD): an integrated information resource for radish genomics.</title>
        <authorList>
            <person name="Yu H.J."/>
            <person name="Baek S."/>
            <person name="Lee Y.J."/>
            <person name="Cho A."/>
            <person name="Mun J.H."/>
        </authorList>
    </citation>
    <scope>NUCLEOTIDE SEQUENCE [LARGE SCALE GENOMIC DNA]</scope>
    <source>
        <strain evidence="2">cv. WK10039</strain>
    </source>
</reference>
<dbReference type="KEGG" id="rsz:108828579"/>
<organism evidence="2 3">
    <name type="scientific">Raphanus sativus</name>
    <name type="common">Radish</name>
    <name type="synonym">Raphanus raphanistrum var. sativus</name>
    <dbReference type="NCBI Taxonomy" id="3726"/>
    <lineage>
        <taxon>Eukaryota</taxon>
        <taxon>Viridiplantae</taxon>
        <taxon>Streptophyta</taxon>
        <taxon>Embryophyta</taxon>
        <taxon>Tracheophyta</taxon>
        <taxon>Spermatophyta</taxon>
        <taxon>Magnoliopsida</taxon>
        <taxon>eudicotyledons</taxon>
        <taxon>Gunneridae</taxon>
        <taxon>Pentapetalae</taxon>
        <taxon>rosids</taxon>
        <taxon>malvids</taxon>
        <taxon>Brassicales</taxon>
        <taxon>Brassicaceae</taxon>
        <taxon>Brassiceae</taxon>
        <taxon>Raphanus</taxon>
    </lineage>
</organism>
<dbReference type="GeneID" id="108828579"/>
<dbReference type="GO" id="GO:0008308">
    <property type="term" value="F:voltage-gated monoatomic anion channel activity"/>
    <property type="evidence" value="ECO:0007669"/>
    <property type="project" value="InterPro"/>
</dbReference>
<dbReference type="InterPro" id="IPR023614">
    <property type="entry name" value="Porin_dom_sf"/>
</dbReference>
<dbReference type="AlphaFoldDB" id="A0A6J0LD88"/>
<gene>
    <name evidence="3" type="primary">LOC108828579</name>
</gene>
<dbReference type="Pfam" id="PF01459">
    <property type="entry name" value="Porin_3"/>
    <property type="match status" value="1"/>
</dbReference>
<protein>
    <submittedName>
        <fullName evidence="3">Mitochondrial outer membrane protein porin 1</fullName>
    </submittedName>
</protein>
<proteinExistence type="inferred from homology"/>
<keyword evidence="2" id="KW-1185">Reference proteome</keyword>
<dbReference type="PANTHER" id="PTHR11743">
    <property type="entry name" value="VOLTAGE-DEPENDENT ANION-SELECTIVE CHANNEL"/>
    <property type="match status" value="1"/>
</dbReference>
<evidence type="ECO:0000313" key="2">
    <source>
        <dbReference type="Proteomes" id="UP000504610"/>
    </source>
</evidence>
<evidence type="ECO:0000313" key="3">
    <source>
        <dbReference type="RefSeq" id="XP_018457818.1"/>
    </source>
</evidence>
<evidence type="ECO:0000256" key="1">
    <source>
        <dbReference type="ARBA" id="ARBA00009624"/>
    </source>
</evidence>
<dbReference type="Proteomes" id="UP000504610">
    <property type="component" value="Chromosome 9"/>
</dbReference>